<evidence type="ECO:0000256" key="6">
    <source>
        <dbReference type="ARBA" id="ARBA00022741"/>
    </source>
</evidence>
<feature type="binding site" evidence="12">
    <location>
        <position position="470"/>
    </location>
    <ligand>
        <name>L-serine</name>
        <dbReference type="ChEBI" id="CHEBI:33384"/>
    </ligand>
</feature>
<dbReference type="Pfam" id="PF00587">
    <property type="entry name" value="tRNA-synt_2b"/>
    <property type="match status" value="1"/>
</dbReference>
<dbReference type="InterPro" id="IPR033729">
    <property type="entry name" value="SerRS_core"/>
</dbReference>
<feature type="domain" description="Aminoacyl-transfer RNA synthetases class-II family profile" evidence="15">
    <location>
        <begin position="167"/>
        <end position="495"/>
    </location>
</feature>
<sequence length="518" mass="58482">MHDIRFIRDHPDIFDRGLQRRGLPARAKEILEIDKRRRLAISESESLQAQRKSLSQQIGMAKRKGEPADALMAKVVSLEESLKKGERDAARLDEELKRQLDQLPNIPADDVPTGSDEHSNVESRRIGSQRNFSFPPKDHVELGEATGEMDFVQAVKISGSRFVILKRYLARLERALAQFMLDLHTSEEGGYTEINPPLLVKNDAVYGVGQLPKFKDDLFQATFTDHDAMEKILQDKKNNIPQYTQNAFKAEFLSKYLRNYLVHGNVEPMKQEAALKRVRQYFVANNASVATTVFSDLYSAIQGQQTRTEKRWLIPTAEVPLTNLVSDSILEEKDLPLRYTAWTPSFRSEAGAAGKDTRGMIRQHQFFKVELVSITTPEQSEGEHERMTGRAEEVLKQLGLAYRVMTLCSGDMGFSARKTYDLEVWLPGQNAYREISSCSNCGDFQARRMNARYRPRGGKGTRFLHTLNGSALAVGRTLVAVLENYQNEDGSVTVPEALRSYMGGLELIPAPRAMPAKK</sequence>
<evidence type="ECO:0000256" key="8">
    <source>
        <dbReference type="ARBA" id="ARBA00022917"/>
    </source>
</evidence>
<evidence type="ECO:0000256" key="10">
    <source>
        <dbReference type="ARBA" id="ARBA00047929"/>
    </source>
</evidence>
<dbReference type="InterPro" id="IPR002314">
    <property type="entry name" value="aa-tRNA-synt_IIb"/>
</dbReference>
<keyword evidence="17" id="KW-1185">Reference proteome</keyword>
<dbReference type="RefSeq" id="WP_230551169.1">
    <property type="nucleotide sequence ID" value="NZ_JAJISD010000005.1"/>
</dbReference>
<accession>A0ABS8KV84</accession>
<keyword evidence="6 12" id="KW-0547">Nucleotide-binding</keyword>
<comment type="function">
    <text evidence="12">Catalyzes the attachment of serine to tRNA(Ser). Is also able to aminoacylate tRNA(Sec) with serine, to form the misacylated tRNA L-seryl-tRNA(Sec), which will be further converted into selenocysteinyl-tRNA(Sec).</text>
</comment>
<dbReference type="Pfam" id="PF02403">
    <property type="entry name" value="Seryl_tRNA_N"/>
    <property type="match status" value="1"/>
</dbReference>
<comment type="domain">
    <text evidence="12">Consists of two distinct domains, a catalytic core and a N-terminal extension that is involved in tRNA binding.</text>
</comment>
<dbReference type="EMBL" id="JAJISD010000005">
    <property type="protein sequence ID" value="MCC8429977.1"/>
    <property type="molecule type" value="Genomic_DNA"/>
</dbReference>
<name>A0ABS8KV84_9HYPH</name>
<comment type="subcellular location">
    <subcellularLocation>
        <location evidence="1 12">Cytoplasm</location>
    </subcellularLocation>
</comment>
<keyword evidence="8 12" id="KW-0648">Protein biosynthesis</keyword>
<evidence type="ECO:0000256" key="5">
    <source>
        <dbReference type="ARBA" id="ARBA00022598"/>
    </source>
</evidence>
<dbReference type="PIRSF" id="PIRSF001529">
    <property type="entry name" value="Ser-tRNA-synth_IIa"/>
    <property type="match status" value="1"/>
</dbReference>
<evidence type="ECO:0000256" key="13">
    <source>
        <dbReference type="SAM" id="Coils"/>
    </source>
</evidence>
<dbReference type="SUPFAM" id="SSF46589">
    <property type="entry name" value="tRNA-binding arm"/>
    <property type="match status" value="1"/>
</dbReference>
<dbReference type="SUPFAM" id="SSF55681">
    <property type="entry name" value="Class II aaRS and biotin synthetases"/>
    <property type="match status" value="1"/>
</dbReference>
<keyword evidence="9 12" id="KW-0030">Aminoacyl-tRNA synthetase</keyword>
<evidence type="ECO:0000256" key="3">
    <source>
        <dbReference type="ARBA" id="ARBA00010728"/>
    </source>
</evidence>
<feature type="compositionally biased region" description="Basic and acidic residues" evidence="14">
    <location>
        <begin position="115"/>
        <end position="125"/>
    </location>
</feature>
<comment type="caution">
    <text evidence="16">The sequence shown here is derived from an EMBL/GenBank/DDBJ whole genome shotgun (WGS) entry which is preliminary data.</text>
</comment>
<evidence type="ECO:0000259" key="15">
    <source>
        <dbReference type="PROSITE" id="PS50862"/>
    </source>
</evidence>
<evidence type="ECO:0000256" key="4">
    <source>
        <dbReference type="ARBA" id="ARBA00022490"/>
    </source>
</evidence>
<dbReference type="Gene3D" id="1.10.287.40">
    <property type="entry name" value="Serine-tRNA synthetase, tRNA binding domain"/>
    <property type="match status" value="1"/>
</dbReference>
<dbReference type="InterPro" id="IPR002317">
    <property type="entry name" value="Ser-tRNA-ligase_type_1"/>
</dbReference>
<protein>
    <recommendedName>
        <fullName evidence="12">Serine--tRNA ligase</fullName>
        <ecNumber evidence="12">6.1.1.11</ecNumber>
    </recommendedName>
    <alternativeName>
        <fullName evidence="12">Seryl-tRNA synthetase</fullName>
        <shortName evidence="12">SerRS</shortName>
    </alternativeName>
    <alternativeName>
        <fullName evidence="12">Seryl-tRNA(Ser/Sec) synthetase</fullName>
    </alternativeName>
</protein>
<feature type="coiled-coil region" evidence="13">
    <location>
        <begin position="44"/>
        <end position="102"/>
    </location>
</feature>
<organism evidence="16 17">
    <name type="scientific">Reyranella aquatilis</name>
    <dbReference type="NCBI Taxonomy" id="2035356"/>
    <lineage>
        <taxon>Bacteria</taxon>
        <taxon>Pseudomonadati</taxon>
        <taxon>Pseudomonadota</taxon>
        <taxon>Alphaproteobacteria</taxon>
        <taxon>Hyphomicrobiales</taxon>
        <taxon>Reyranellaceae</taxon>
        <taxon>Reyranella</taxon>
    </lineage>
</organism>
<evidence type="ECO:0000256" key="9">
    <source>
        <dbReference type="ARBA" id="ARBA00023146"/>
    </source>
</evidence>
<keyword evidence="13" id="KW-0175">Coiled coil</keyword>
<evidence type="ECO:0000256" key="12">
    <source>
        <dbReference type="HAMAP-Rule" id="MF_00176"/>
    </source>
</evidence>
<dbReference type="GO" id="GO:0004828">
    <property type="term" value="F:serine-tRNA ligase activity"/>
    <property type="evidence" value="ECO:0007669"/>
    <property type="project" value="UniProtKB-EC"/>
</dbReference>
<dbReference type="Gene3D" id="3.30.930.10">
    <property type="entry name" value="Bira Bifunctional Protein, Domain 2"/>
    <property type="match status" value="1"/>
</dbReference>
<feature type="region of interest" description="Disordered" evidence="14">
    <location>
        <begin position="102"/>
        <end position="135"/>
    </location>
</feature>
<keyword evidence="7 12" id="KW-0067">ATP-binding</keyword>
<comment type="pathway">
    <text evidence="2 12">Aminoacyl-tRNA biosynthesis; selenocysteinyl-tRNA(Sec) biosynthesis; L-seryl-tRNA(Sec) from L-serine and tRNA(Sec): step 1/1.</text>
</comment>
<dbReference type="InterPro" id="IPR006195">
    <property type="entry name" value="aa-tRNA-synth_II"/>
</dbReference>
<comment type="caution">
    <text evidence="12">Lacks conserved residue(s) required for the propagation of feature annotation.</text>
</comment>
<dbReference type="CDD" id="cd00770">
    <property type="entry name" value="SerRS_core"/>
    <property type="match status" value="1"/>
</dbReference>
<dbReference type="PANTHER" id="PTHR43697">
    <property type="entry name" value="SERYL-TRNA SYNTHETASE"/>
    <property type="match status" value="1"/>
</dbReference>
<dbReference type="Proteomes" id="UP001198862">
    <property type="component" value="Unassembled WGS sequence"/>
</dbReference>
<dbReference type="PRINTS" id="PR00981">
    <property type="entry name" value="TRNASYNTHSER"/>
</dbReference>
<evidence type="ECO:0000313" key="17">
    <source>
        <dbReference type="Proteomes" id="UP001198862"/>
    </source>
</evidence>
<dbReference type="NCBIfam" id="TIGR00414">
    <property type="entry name" value="serS"/>
    <property type="match status" value="1"/>
</dbReference>
<proteinExistence type="inferred from homology"/>
<evidence type="ECO:0000256" key="1">
    <source>
        <dbReference type="ARBA" id="ARBA00004496"/>
    </source>
</evidence>
<dbReference type="InterPro" id="IPR015866">
    <property type="entry name" value="Ser-tRNA-synth_1_N"/>
</dbReference>
<dbReference type="PANTHER" id="PTHR43697:SF1">
    <property type="entry name" value="SERINE--TRNA LIGASE"/>
    <property type="match status" value="1"/>
</dbReference>
<gene>
    <name evidence="12 16" type="primary">serS</name>
    <name evidence="16" type="ORF">LJ725_13435</name>
</gene>
<evidence type="ECO:0000313" key="16">
    <source>
        <dbReference type="EMBL" id="MCC8429977.1"/>
    </source>
</evidence>
<evidence type="ECO:0000256" key="2">
    <source>
        <dbReference type="ARBA" id="ARBA00005045"/>
    </source>
</evidence>
<dbReference type="InterPro" id="IPR010978">
    <property type="entry name" value="tRNA-bd_arm"/>
</dbReference>
<feature type="binding site" evidence="12">
    <location>
        <begin position="434"/>
        <end position="437"/>
    </location>
    <ligand>
        <name>ATP</name>
        <dbReference type="ChEBI" id="CHEBI:30616"/>
    </ligand>
</feature>
<feature type="binding site" evidence="12">
    <location>
        <begin position="347"/>
        <end position="349"/>
    </location>
    <ligand>
        <name>ATP</name>
        <dbReference type="ChEBI" id="CHEBI:30616"/>
    </ligand>
</feature>
<dbReference type="InterPro" id="IPR045864">
    <property type="entry name" value="aa-tRNA-synth_II/BPL/LPL"/>
</dbReference>
<evidence type="ECO:0000256" key="11">
    <source>
        <dbReference type="ARBA" id="ARBA00048823"/>
    </source>
</evidence>
<dbReference type="EC" id="6.1.1.11" evidence="12"/>
<reference evidence="16 17" key="1">
    <citation type="submission" date="2021-11" db="EMBL/GenBank/DDBJ databases">
        <authorList>
            <person name="Lee D.-H."/>
            <person name="Kim S.-B."/>
        </authorList>
    </citation>
    <scope>NUCLEOTIDE SEQUENCE [LARGE SCALE GENOMIC DNA]</scope>
    <source>
        <strain evidence="16 17">KCTC 52223</strain>
    </source>
</reference>
<comment type="similarity">
    <text evidence="3 12">Belongs to the class-II aminoacyl-tRNA synthetase family. Type-1 seryl-tRNA synthetase subfamily.</text>
</comment>
<comment type="catalytic activity">
    <reaction evidence="11 12">
        <text>tRNA(Ser) + L-serine + ATP = L-seryl-tRNA(Ser) + AMP + diphosphate + H(+)</text>
        <dbReference type="Rhea" id="RHEA:12292"/>
        <dbReference type="Rhea" id="RHEA-COMP:9669"/>
        <dbReference type="Rhea" id="RHEA-COMP:9703"/>
        <dbReference type="ChEBI" id="CHEBI:15378"/>
        <dbReference type="ChEBI" id="CHEBI:30616"/>
        <dbReference type="ChEBI" id="CHEBI:33019"/>
        <dbReference type="ChEBI" id="CHEBI:33384"/>
        <dbReference type="ChEBI" id="CHEBI:78442"/>
        <dbReference type="ChEBI" id="CHEBI:78533"/>
        <dbReference type="ChEBI" id="CHEBI:456215"/>
        <dbReference type="EC" id="6.1.1.11"/>
    </reaction>
</comment>
<keyword evidence="5 12" id="KW-0436">Ligase</keyword>
<comment type="catalytic activity">
    <reaction evidence="10 12">
        <text>tRNA(Sec) + L-serine + ATP = L-seryl-tRNA(Sec) + AMP + diphosphate + H(+)</text>
        <dbReference type="Rhea" id="RHEA:42580"/>
        <dbReference type="Rhea" id="RHEA-COMP:9742"/>
        <dbReference type="Rhea" id="RHEA-COMP:10128"/>
        <dbReference type="ChEBI" id="CHEBI:15378"/>
        <dbReference type="ChEBI" id="CHEBI:30616"/>
        <dbReference type="ChEBI" id="CHEBI:33019"/>
        <dbReference type="ChEBI" id="CHEBI:33384"/>
        <dbReference type="ChEBI" id="CHEBI:78442"/>
        <dbReference type="ChEBI" id="CHEBI:78533"/>
        <dbReference type="ChEBI" id="CHEBI:456215"/>
        <dbReference type="EC" id="6.1.1.11"/>
    </reaction>
</comment>
<dbReference type="PROSITE" id="PS50862">
    <property type="entry name" value="AA_TRNA_LIGASE_II"/>
    <property type="match status" value="1"/>
</dbReference>
<dbReference type="HAMAP" id="MF_00176">
    <property type="entry name" value="Ser_tRNA_synth_type1"/>
    <property type="match status" value="1"/>
</dbReference>
<feature type="binding site" evidence="12">
    <location>
        <begin position="316"/>
        <end position="318"/>
    </location>
    <ligand>
        <name>L-serine</name>
        <dbReference type="ChEBI" id="CHEBI:33384"/>
    </ligand>
</feature>
<comment type="subunit">
    <text evidence="12">Homodimer. The tRNA molecule binds across the dimer.</text>
</comment>
<keyword evidence="4 12" id="KW-0963">Cytoplasm</keyword>
<feature type="binding site" evidence="12">
    <location>
        <position position="370"/>
    </location>
    <ligand>
        <name>L-serine</name>
        <dbReference type="ChEBI" id="CHEBI:33384"/>
    </ligand>
</feature>
<evidence type="ECO:0000256" key="14">
    <source>
        <dbReference type="SAM" id="MobiDB-lite"/>
    </source>
</evidence>
<dbReference type="InterPro" id="IPR042103">
    <property type="entry name" value="SerRS_1_N_sf"/>
</dbReference>
<evidence type="ECO:0000256" key="7">
    <source>
        <dbReference type="ARBA" id="ARBA00022840"/>
    </source>
</evidence>